<sequence length="228" mass="26885">MIDITMTASSRPKLIEKVFISLKKYMPIIEFRLIINIAKAGIGCNQYDVLDVVKRYFSNFIVRVQYDSNQTDGLFWAWKNAQSRLVFNWEDDWELLQHIDLKKLSSYFDRYSTLASILLAREDKSNEGFSSNLLDNNLYERHGYIAGPPALIRYQFIREALCYMKADEHWNQTIKWPRVKELLHRWKFGVYVPDNLACVRDLGTVWKQENGIKSGRTIKEGTIWLMKT</sequence>
<evidence type="ECO:0008006" key="2">
    <source>
        <dbReference type="Google" id="ProtNLM"/>
    </source>
</evidence>
<accession>X0U1I3</accession>
<organism evidence="1">
    <name type="scientific">marine sediment metagenome</name>
    <dbReference type="NCBI Taxonomy" id="412755"/>
    <lineage>
        <taxon>unclassified sequences</taxon>
        <taxon>metagenomes</taxon>
        <taxon>ecological metagenomes</taxon>
    </lineage>
</organism>
<proteinExistence type="predicted"/>
<dbReference type="EMBL" id="BARS01027505">
    <property type="protein sequence ID" value="GAF99633.1"/>
    <property type="molecule type" value="Genomic_DNA"/>
</dbReference>
<comment type="caution">
    <text evidence="1">The sequence shown here is derived from an EMBL/GenBank/DDBJ whole genome shotgun (WGS) entry which is preliminary data.</text>
</comment>
<gene>
    <name evidence="1" type="ORF">S01H1_43199</name>
</gene>
<reference evidence="1" key="1">
    <citation type="journal article" date="2014" name="Front. Microbiol.">
        <title>High frequency of phylogenetically diverse reductive dehalogenase-homologous genes in deep subseafloor sedimentary metagenomes.</title>
        <authorList>
            <person name="Kawai M."/>
            <person name="Futagami T."/>
            <person name="Toyoda A."/>
            <person name="Takaki Y."/>
            <person name="Nishi S."/>
            <person name="Hori S."/>
            <person name="Arai W."/>
            <person name="Tsubouchi T."/>
            <person name="Morono Y."/>
            <person name="Uchiyama I."/>
            <person name="Ito T."/>
            <person name="Fujiyama A."/>
            <person name="Inagaki F."/>
            <person name="Takami H."/>
        </authorList>
    </citation>
    <scope>NUCLEOTIDE SEQUENCE</scope>
    <source>
        <strain evidence="1">Expedition CK06-06</strain>
    </source>
</reference>
<dbReference type="AlphaFoldDB" id="X0U1I3"/>
<evidence type="ECO:0000313" key="1">
    <source>
        <dbReference type="EMBL" id="GAF99633.1"/>
    </source>
</evidence>
<protein>
    <recommendedName>
        <fullName evidence="2">Glycosyltransferase 2-like domain-containing protein</fullName>
    </recommendedName>
</protein>
<name>X0U1I3_9ZZZZ</name>